<evidence type="ECO:0000256" key="4">
    <source>
        <dbReference type="SAM" id="Phobius"/>
    </source>
</evidence>
<dbReference type="Pfam" id="PF07542">
    <property type="entry name" value="ATP12"/>
    <property type="match status" value="1"/>
</dbReference>
<keyword evidence="6" id="KW-1185">Reference proteome</keyword>
<comment type="similarity">
    <text evidence="1">Belongs to the ATP12 family.</text>
</comment>
<dbReference type="SUPFAM" id="SSF160909">
    <property type="entry name" value="ATP12-like"/>
    <property type="match status" value="1"/>
</dbReference>
<feature type="transmembrane region" description="Helical" evidence="4">
    <location>
        <begin position="169"/>
        <end position="191"/>
    </location>
</feature>
<protein>
    <submittedName>
        <fullName evidence="5">ATPase</fullName>
    </submittedName>
</protein>
<gene>
    <name evidence="5" type="ORF">GCM10011309_10410</name>
</gene>
<keyword evidence="3" id="KW-0143">Chaperone</keyword>
<dbReference type="Gene3D" id="1.10.3580.10">
    <property type="entry name" value="ATP12 ATPase"/>
    <property type="match status" value="1"/>
</dbReference>
<organism evidence="5 6">
    <name type="scientific">Litorimonas cladophorae</name>
    <dbReference type="NCBI Taxonomy" id="1220491"/>
    <lineage>
        <taxon>Bacteria</taxon>
        <taxon>Pseudomonadati</taxon>
        <taxon>Pseudomonadota</taxon>
        <taxon>Alphaproteobacteria</taxon>
        <taxon>Maricaulales</taxon>
        <taxon>Robiginitomaculaceae</taxon>
    </lineage>
</organism>
<evidence type="ECO:0000256" key="1">
    <source>
        <dbReference type="ARBA" id="ARBA00008231"/>
    </source>
</evidence>
<evidence type="ECO:0000313" key="5">
    <source>
        <dbReference type="EMBL" id="GGX62357.1"/>
    </source>
</evidence>
<comment type="caution">
    <text evidence="5">The sequence shown here is derived from an EMBL/GenBank/DDBJ whole genome shotgun (WGS) entry which is preliminary data.</text>
</comment>
<evidence type="ECO:0000256" key="3">
    <source>
        <dbReference type="ARBA" id="ARBA00023186"/>
    </source>
</evidence>
<evidence type="ECO:0000256" key="2">
    <source>
        <dbReference type="ARBA" id="ARBA00022946"/>
    </source>
</evidence>
<dbReference type="Gene3D" id="3.30.2180.10">
    <property type="entry name" value="ATP12-like"/>
    <property type="match status" value="1"/>
</dbReference>
<dbReference type="InterPro" id="IPR042272">
    <property type="entry name" value="ATP12_ATP_synth-F1-assembly_N"/>
</dbReference>
<reference evidence="5 6" key="1">
    <citation type="journal article" date="2014" name="Int. J. Syst. Evol. Microbiol.">
        <title>Complete genome sequence of Corynebacterium casei LMG S-19264T (=DSM 44701T), isolated from a smear-ripened cheese.</title>
        <authorList>
            <consortium name="US DOE Joint Genome Institute (JGI-PGF)"/>
            <person name="Walter F."/>
            <person name="Albersmeier A."/>
            <person name="Kalinowski J."/>
            <person name="Ruckert C."/>
        </authorList>
    </citation>
    <scope>NUCLEOTIDE SEQUENCE [LARGE SCALE GENOMIC DNA]</scope>
    <source>
        <strain evidence="5 6">KCTC 23968</strain>
    </source>
</reference>
<keyword evidence="4" id="KW-0472">Membrane</keyword>
<sequence>MSKGRLNKRFYESVTVDKIVEDDAIAWRVLLDGRQIRTPGKLLLTFPTKTLAQRVAGEWEAQDERINPSLMPLTRLFNVATEQTPSRREDLFAEARRYAATDLISYRAPNPRILKERQSAAWDVWQDWAAAQGITLNVTDALQAIDQPEGSLDAVEAFARQLDDVRLTLFVHLIAVYGSVVLSLAVLKGVLSAEAAFDISRVDADYQIELWGEDEQQADITNALRAETIALGGILEIL</sequence>
<dbReference type="InterPro" id="IPR011419">
    <property type="entry name" value="ATP12_ATP_synth-F1-assembly"/>
</dbReference>
<keyword evidence="4" id="KW-1133">Transmembrane helix</keyword>
<dbReference type="Proteomes" id="UP000600865">
    <property type="component" value="Unassembled WGS sequence"/>
</dbReference>
<accession>A0A918KG85</accession>
<dbReference type="InterPro" id="IPR023335">
    <property type="entry name" value="ATP12_ortho_dom_sf"/>
</dbReference>
<dbReference type="RefSeq" id="WP_189582260.1">
    <property type="nucleotide sequence ID" value="NZ_BMYV01000001.1"/>
</dbReference>
<dbReference type="AlphaFoldDB" id="A0A918KG85"/>
<keyword evidence="2" id="KW-0809">Transit peptide</keyword>
<dbReference type="EMBL" id="BMYV01000001">
    <property type="protein sequence ID" value="GGX62357.1"/>
    <property type="molecule type" value="Genomic_DNA"/>
</dbReference>
<dbReference type="GO" id="GO:0043461">
    <property type="term" value="P:proton-transporting ATP synthase complex assembly"/>
    <property type="evidence" value="ECO:0007669"/>
    <property type="project" value="InterPro"/>
</dbReference>
<dbReference type="PANTHER" id="PTHR21013">
    <property type="entry name" value="ATP SYNTHASE MITOCHONDRIAL F1 COMPLEX ASSEMBLY FACTOR 2/ATP12 PROTEIN, MITOCHONDRIAL PRECURSOR"/>
    <property type="match status" value="1"/>
</dbReference>
<proteinExistence type="inferred from homology"/>
<keyword evidence="4" id="KW-0812">Transmembrane</keyword>
<evidence type="ECO:0000313" key="6">
    <source>
        <dbReference type="Proteomes" id="UP000600865"/>
    </source>
</evidence>
<name>A0A918KG85_9PROT</name>
<dbReference type="PANTHER" id="PTHR21013:SF10">
    <property type="entry name" value="ATP SYNTHASE MITOCHONDRIAL F1 COMPLEX ASSEMBLY FACTOR 2"/>
    <property type="match status" value="1"/>
</dbReference>